<keyword evidence="3" id="KW-1185">Reference proteome</keyword>
<dbReference type="AlphaFoldDB" id="A0ABD5X9U6"/>
<comment type="caution">
    <text evidence="2">The sequence shown here is derived from an EMBL/GenBank/DDBJ whole genome shotgun (WGS) entry which is preliminary data.</text>
</comment>
<dbReference type="InterPro" id="IPR000182">
    <property type="entry name" value="GNAT_dom"/>
</dbReference>
<dbReference type="SUPFAM" id="SSF55729">
    <property type="entry name" value="Acyl-CoA N-acyltransferases (Nat)"/>
    <property type="match status" value="1"/>
</dbReference>
<evidence type="ECO:0000313" key="3">
    <source>
        <dbReference type="Proteomes" id="UP001596460"/>
    </source>
</evidence>
<evidence type="ECO:0000259" key="1">
    <source>
        <dbReference type="PROSITE" id="PS51186"/>
    </source>
</evidence>
<dbReference type="InterPro" id="IPR016181">
    <property type="entry name" value="Acyl_CoA_acyltransferase"/>
</dbReference>
<accession>A0ABD5X9U6</accession>
<dbReference type="CDD" id="cd04301">
    <property type="entry name" value="NAT_SF"/>
    <property type="match status" value="1"/>
</dbReference>
<evidence type="ECO:0000313" key="2">
    <source>
        <dbReference type="EMBL" id="MFC7128021.1"/>
    </source>
</evidence>
<reference evidence="2 3" key="1">
    <citation type="journal article" date="2019" name="Int. J. Syst. Evol. Microbiol.">
        <title>The Global Catalogue of Microorganisms (GCM) 10K type strain sequencing project: providing services to taxonomists for standard genome sequencing and annotation.</title>
        <authorList>
            <consortium name="The Broad Institute Genomics Platform"/>
            <consortium name="The Broad Institute Genome Sequencing Center for Infectious Disease"/>
            <person name="Wu L."/>
            <person name="Ma J."/>
        </authorList>
    </citation>
    <scope>NUCLEOTIDE SEQUENCE [LARGE SCALE GENOMIC DNA]</scope>
    <source>
        <strain evidence="2 3">DSM 26526</strain>
    </source>
</reference>
<organism evidence="2 3">
    <name type="scientific">Haloferax chudinovii</name>
    <dbReference type="NCBI Taxonomy" id="1109010"/>
    <lineage>
        <taxon>Archaea</taxon>
        <taxon>Methanobacteriati</taxon>
        <taxon>Methanobacteriota</taxon>
        <taxon>Stenosarchaea group</taxon>
        <taxon>Halobacteria</taxon>
        <taxon>Halobacteriales</taxon>
        <taxon>Haloferacaceae</taxon>
        <taxon>Haloferax</taxon>
    </lineage>
</organism>
<proteinExistence type="predicted"/>
<feature type="domain" description="N-acetyltransferase" evidence="1">
    <location>
        <begin position="3"/>
        <end position="161"/>
    </location>
</feature>
<dbReference type="GO" id="GO:0016746">
    <property type="term" value="F:acyltransferase activity"/>
    <property type="evidence" value="ECO:0007669"/>
    <property type="project" value="UniProtKB-KW"/>
</dbReference>
<name>A0ABD5X9U6_9EURY</name>
<dbReference type="EMBL" id="JBHTAB010000001">
    <property type="protein sequence ID" value="MFC7128021.1"/>
    <property type="molecule type" value="Genomic_DNA"/>
</dbReference>
<dbReference type="RefSeq" id="WP_390242311.1">
    <property type="nucleotide sequence ID" value="NZ_JBHTAB010000001.1"/>
</dbReference>
<dbReference type="Pfam" id="PF00583">
    <property type="entry name" value="Acetyltransf_1"/>
    <property type="match status" value="1"/>
</dbReference>
<dbReference type="EC" id="2.3.-.-" evidence="2"/>
<protein>
    <submittedName>
        <fullName evidence="2">GNAT family N-acetyltransferase</fullName>
        <ecNumber evidence="2">2.3.-.-</ecNumber>
    </submittedName>
</protein>
<dbReference type="Proteomes" id="UP001596460">
    <property type="component" value="Unassembled WGS sequence"/>
</dbReference>
<sequence length="161" mass="18303">MGIQTRHAENEDGSDILELWHGFTNHLSRLDDRYGHSDQADERWLRYFENQLVDSKYGTVLLAEVDGEDDPVGVLEARVMGDHPIFRLANHGYVHGLFVREEHRGAGVAGELLDAAAVWFKQEPRAVDYYRIDVLADDDAAANMLESHGLDPVELVYEERL</sequence>
<dbReference type="PROSITE" id="PS51186">
    <property type="entry name" value="GNAT"/>
    <property type="match status" value="1"/>
</dbReference>
<gene>
    <name evidence="2" type="ORF">ACFQI8_01225</name>
</gene>
<keyword evidence="2" id="KW-0012">Acyltransferase</keyword>
<dbReference type="Gene3D" id="3.40.630.30">
    <property type="match status" value="1"/>
</dbReference>
<keyword evidence="2" id="KW-0808">Transferase</keyword>